<keyword evidence="10" id="KW-0862">Zinc</keyword>
<feature type="binding site" evidence="10">
    <location>
        <position position="89"/>
    </location>
    <ligand>
        <name>Zn(2+)</name>
        <dbReference type="ChEBI" id="CHEBI:29105"/>
    </ligand>
</feature>
<feature type="active site" description="Proton donor" evidence="8">
    <location>
        <position position="10"/>
    </location>
</feature>
<keyword evidence="3 10" id="KW-0479">Metal-binding</keyword>
<reference evidence="11 12" key="1">
    <citation type="submission" date="2019-11" db="EMBL/GenBank/DDBJ databases">
        <title>Pedobacter sp. HMF7056 Genome sequencing and assembly.</title>
        <authorList>
            <person name="Kang H."/>
            <person name="Kim H."/>
            <person name="Joh K."/>
        </authorList>
    </citation>
    <scope>NUCLEOTIDE SEQUENCE [LARGE SCALE GENOMIC DNA]</scope>
    <source>
        <strain evidence="11 12">HMF7056</strain>
    </source>
</reference>
<dbReference type="GO" id="GO:0046872">
    <property type="term" value="F:metal ion binding"/>
    <property type="evidence" value="ECO:0007669"/>
    <property type="project" value="UniProtKB-KW"/>
</dbReference>
<dbReference type="NCBIfam" id="TIGR01656">
    <property type="entry name" value="Histidinol-ppas"/>
    <property type="match status" value="1"/>
</dbReference>
<protein>
    <recommendedName>
        <fullName evidence="6 7">D,D-heptose 1,7-bisphosphate phosphatase</fullName>
        <ecNumber evidence="7">3.1.3.-</ecNumber>
    </recommendedName>
</protein>
<dbReference type="InterPro" id="IPR036412">
    <property type="entry name" value="HAD-like_sf"/>
</dbReference>
<dbReference type="GO" id="GO:0005975">
    <property type="term" value="P:carbohydrate metabolic process"/>
    <property type="evidence" value="ECO:0007669"/>
    <property type="project" value="InterPro"/>
</dbReference>
<organism evidence="11 12">
    <name type="scientific">Hufsiella ginkgonis</name>
    <dbReference type="NCBI Taxonomy" id="2695274"/>
    <lineage>
        <taxon>Bacteria</taxon>
        <taxon>Pseudomonadati</taxon>
        <taxon>Bacteroidota</taxon>
        <taxon>Sphingobacteriia</taxon>
        <taxon>Sphingobacteriales</taxon>
        <taxon>Sphingobacteriaceae</taxon>
        <taxon>Hufsiella</taxon>
    </lineage>
</organism>
<feature type="site" description="Stabilizes the phosphoryl group" evidence="9">
    <location>
        <position position="108"/>
    </location>
</feature>
<keyword evidence="5 7" id="KW-0119">Carbohydrate metabolism</keyword>
<dbReference type="InterPro" id="IPR006543">
    <property type="entry name" value="Histidinol-phos"/>
</dbReference>
<evidence type="ECO:0000256" key="4">
    <source>
        <dbReference type="ARBA" id="ARBA00022801"/>
    </source>
</evidence>
<evidence type="ECO:0000256" key="10">
    <source>
        <dbReference type="PIRSR" id="PIRSR004682-4"/>
    </source>
</evidence>
<feature type="binding site" evidence="10">
    <location>
        <position position="91"/>
    </location>
    <ligand>
        <name>Zn(2+)</name>
        <dbReference type="ChEBI" id="CHEBI:29105"/>
    </ligand>
</feature>
<sequence length="190" mass="21240">MQRAIFIDKDGTLIPDIPYNVDPALITLSENCVEGLQKLQDSGFLLIIVSNQPGVALNYFSESALLCSFDKVRSLLSDQGITLEGIEYCPHHPQGTQLYYAKSCYCRKPLPGLLYRAAQRYGIDLSRSWMIGDILNDVEAGHRAGCKSILIINGNETEWKPGPFRIPCYVSTTINQAAEIITDTLKYYDQ</sequence>
<evidence type="ECO:0000256" key="8">
    <source>
        <dbReference type="PIRSR" id="PIRSR004682-1"/>
    </source>
</evidence>
<evidence type="ECO:0000256" key="5">
    <source>
        <dbReference type="ARBA" id="ARBA00023277"/>
    </source>
</evidence>
<dbReference type="RefSeq" id="WP_160907656.1">
    <property type="nucleotide sequence ID" value="NZ_WVHS01000003.1"/>
</dbReference>
<dbReference type="EMBL" id="WVHS01000003">
    <property type="protein sequence ID" value="MXV16678.1"/>
    <property type="molecule type" value="Genomic_DNA"/>
</dbReference>
<dbReference type="PANTHER" id="PTHR42891">
    <property type="entry name" value="D-GLYCERO-BETA-D-MANNO-HEPTOSE-1,7-BISPHOSPHATE 7-PHOSPHATASE"/>
    <property type="match status" value="1"/>
</dbReference>
<feature type="binding site" evidence="10">
    <location>
        <position position="104"/>
    </location>
    <ligand>
        <name>Zn(2+)</name>
        <dbReference type="ChEBI" id="CHEBI:29105"/>
    </ligand>
</feature>
<dbReference type="PIRSF" id="PIRSF004682">
    <property type="entry name" value="GmhB"/>
    <property type="match status" value="1"/>
</dbReference>
<dbReference type="SUPFAM" id="SSF56784">
    <property type="entry name" value="HAD-like"/>
    <property type="match status" value="1"/>
</dbReference>
<dbReference type="CDD" id="cd07503">
    <property type="entry name" value="HAD_HisB-N"/>
    <property type="match status" value="1"/>
</dbReference>
<feature type="binding site" evidence="10">
    <location>
        <position position="106"/>
    </location>
    <ligand>
        <name>Zn(2+)</name>
        <dbReference type="ChEBI" id="CHEBI:29105"/>
    </ligand>
</feature>
<comment type="cofactor">
    <cofactor evidence="10">
        <name>Zn(2+)</name>
        <dbReference type="ChEBI" id="CHEBI:29105"/>
    </cofactor>
</comment>
<dbReference type="InterPro" id="IPR004446">
    <property type="entry name" value="Heptose_bisP_phosphatase"/>
</dbReference>
<name>A0A7K1Y0R1_9SPHI</name>
<accession>A0A7K1Y0R1</accession>
<dbReference type="Proteomes" id="UP000451233">
    <property type="component" value="Unassembled WGS sequence"/>
</dbReference>
<feature type="site" description="Contributes to substrate recognition" evidence="9">
    <location>
        <position position="107"/>
    </location>
</feature>
<dbReference type="NCBIfam" id="TIGR01662">
    <property type="entry name" value="HAD-SF-IIIA"/>
    <property type="match status" value="1"/>
</dbReference>
<dbReference type="AlphaFoldDB" id="A0A7K1Y0R1"/>
<evidence type="ECO:0000256" key="6">
    <source>
        <dbReference type="ARBA" id="ARBA00031828"/>
    </source>
</evidence>
<comment type="cofactor">
    <cofactor evidence="10">
        <name>Mg(2+)</name>
        <dbReference type="ChEBI" id="CHEBI:18420"/>
    </cofactor>
</comment>
<dbReference type="PANTHER" id="PTHR42891:SF1">
    <property type="entry name" value="D-GLYCERO-BETA-D-MANNO-HEPTOSE-1,7-BISPHOSPHATE 7-PHOSPHATASE"/>
    <property type="match status" value="1"/>
</dbReference>
<feature type="binding site" evidence="10">
    <location>
        <position position="8"/>
    </location>
    <ligand>
        <name>Mg(2+)</name>
        <dbReference type="ChEBI" id="CHEBI:18420"/>
    </ligand>
</feature>
<feature type="active site" description="Nucleophile" evidence="8">
    <location>
        <position position="8"/>
    </location>
</feature>
<feature type="binding site" evidence="10">
    <location>
        <position position="10"/>
    </location>
    <ligand>
        <name>Mg(2+)</name>
        <dbReference type="ChEBI" id="CHEBI:18420"/>
    </ligand>
</feature>
<evidence type="ECO:0000256" key="3">
    <source>
        <dbReference type="ARBA" id="ARBA00022723"/>
    </source>
</evidence>
<evidence type="ECO:0000313" key="11">
    <source>
        <dbReference type="EMBL" id="MXV16678.1"/>
    </source>
</evidence>
<keyword evidence="2 7" id="KW-0963">Cytoplasm</keyword>
<gene>
    <name evidence="11" type="ORF">GS398_15360</name>
</gene>
<dbReference type="EC" id="3.1.3.-" evidence="7"/>
<feature type="binding site" evidence="10">
    <location>
        <position position="133"/>
    </location>
    <ligand>
        <name>Mg(2+)</name>
        <dbReference type="ChEBI" id="CHEBI:18420"/>
    </ligand>
</feature>
<dbReference type="InterPro" id="IPR023214">
    <property type="entry name" value="HAD_sf"/>
</dbReference>
<dbReference type="GO" id="GO:0016791">
    <property type="term" value="F:phosphatase activity"/>
    <property type="evidence" value="ECO:0007669"/>
    <property type="project" value="InterPro"/>
</dbReference>
<evidence type="ECO:0000256" key="1">
    <source>
        <dbReference type="ARBA" id="ARBA00004496"/>
    </source>
</evidence>
<comment type="subcellular location">
    <subcellularLocation>
        <location evidence="1 7">Cytoplasm</location>
    </subcellularLocation>
</comment>
<dbReference type="InterPro" id="IPR006549">
    <property type="entry name" value="HAD-SF_hydro_IIIA"/>
</dbReference>
<evidence type="ECO:0000313" key="12">
    <source>
        <dbReference type="Proteomes" id="UP000451233"/>
    </source>
</evidence>
<dbReference type="Gene3D" id="3.40.50.1000">
    <property type="entry name" value="HAD superfamily/HAD-like"/>
    <property type="match status" value="1"/>
</dbReference>
<evidence type="ECO:0000256" key="9">
    <source>
        <dbReference type="PIRSR" id="PIRSR004682-3"/>
    </source>
</evidence>
<keyword evidence="12" id="KW-1185">Reference proteome</keyword>
<evidence type="ECO:0000256" key="2">
    <source>
        <dbReference type="ARBA" id="ARBA00022490"/>
    </source>
</evidence>
<dbReference type="GO" id="GO:0005737">
    <property type="term" value="C:cytoplasm"/>
    <property type="evidence" value="ECO:0007669"/>
    <property type="project" value="UniProtKB-SubCell"/>
</dbReference>
<evidence type="ECO:0000256" key="7">
    <source>
        <dbReference type="PIRNR" id="PIRNR004682"/>
    </source>
</evidence>
<comment type="similarity">
    <text evidence="7">Belongs to the gmhB family.</text>
</comment>
<dbReference type="Pfam" id="PF13242">
    <property type="entry name" value="Hydrolase_like"/>
    <property type="match status" value="1"/>
</dbReference>
<keyword evidence="10" id="KW-0460">Magnesium</keyword>
<proteinExistence type="inferred from homology"/>
<feature type="site" description="Stabilizes the phosphoryl group" evidence="9">
    <location>
        <position position="50"/>
    </location>
</feature>
<keyword evidence="4 7" id="KW-0378">Hydrolase</keyword>
<comment type="caution">
    <text evidence="11">The sequence shown here is derived from an EMBL/GenBank/DDBJ whole genome shotgun (WGS) entry which is preliminary data.</text>
</comment>